<dbReference type="EMBL" id="BOMW01000006">
    <property type="protein sequence ID" value="GIF03130.1"/>
    <property type="molecule type" value="Genomic_DNA"/>
</dbReference>
<protein>
    <submittedName>
        <fullName evidence="8">Cytochrome P450</fullName>
    </submittedName>
</protein>
<dbReference type="GO" id="GO:0020037">
    <property type="term" value="F:heme binding"/>
    <property type="evidence" value="ECO:0007669"/>
    <property type="project" value="InterPro"/>
</dbReference>
<dbReference type="FunFam" id="1.10.630.10:FF:000018">
    <property type="entry name" value="Cytochrome P450 monooxygenase"/>
    <property type="match status" value="1"/>
</dbReference>
<dbReference type="PANTHER" id="PTHR46696:SF1">
    <property type="entry name" value="CYTOCHROME P450 YJIB-RELATED"/>
    <property type="match status" value="1"/>
</dbReference>
<dbReference type="AlphaFoldDB" id="A0A919KCF7"/>
<dbReference type="InterPro" id="IPR017972">
    <property type="entry name" value="Cyt_P450_CS"/>
</dbReference>
<evidence type="ECO:0000256" key="5">
    <source>
        <dbReference type="ARBA" id="ARBA00023004"/>
    </source>
</evidence>
<evidence type="ECO:0000313" key="9">
    <source>
        <dbReference type="Proteomes" id="UP000629619"/>
    </source>
</evidence>
<name>A0A919KCF7_9ACTN</name>
<dbReference type="GO" id="GO:0005506">
    <property type="term" value="F:iron ion binding"/>
    <property type="evidence" value="ECO:0007669"/>
    <property type="project" value="InterPro"/>
</dbReference>
<organism evidence="8 9">
    <name type="scientific">Actinoplanes siamensis</name>
    <dbReference type="NCBI Taxonomy" id="1223317"/>
    <lineage>
        <taxon>Bacteria</taxon>
        <taxon>Bacillati</taxon>
        <taxon>Actinomycetota</taxon>
        <taxon>Actinomycetes</taxon>
        <taxon>Micromonosporales</taxon>
        <taxon>Micromonosporaceae</taxon>
        <taxon>Actinoplanes</taxon>
    </lineage>
</organism>
<comment type="caution">
    <text evidence="8">The sequence shown here is derived from an EMBL/GenBank/DDBJ whole genome shotgun (WGS) entry which is preliminary data.</text>
</comment>
<evidence type="ECO:0000256" key="2">
    <source>
        <dbReference type="ARBA" id="ARBA00022617"/>
    </source>
</evidence>
<dbReference type="PRINTS" id="PR00359">
    <property type="entry name" value="BP450"/>
</dbReference>
<evidence type="ECO:0000256" key="3">
    <source>
        <dbReference type="ARBA" id="ARBA00022723"/>
    </source>
</evidence>
<dbReference type="SUPFAM" id="SSF48264">
    <property type="entry name" value="Cytochrome P450"/>
    <property type="match status" value="1"/>
</dbReference>
<keyword evidence="6 7" id="KW-0503">Monooxygenase</keyword>
<keyword evidence="2 7" id="KW-0349">Heme</keyword>
<sequence>MTTEPLPTARPTPFDPPVELAEYREHDPIRRMVYPDGHVGWLVTSHSLARKMLSDQRFSARSEFKRAPVARPSADPFFGAPALPGWLVDMDAPEHTRLRLQLAGKFTARRMKDMRPLLERIVDDQLTAMAEHGKPADLVSLFALPVPSLAICELLGVPYRDRAAFQRNSATLFSLEASAEEASRAMDELYGLMRELAKERDGNSAGLLSMLAADGTLDAEEIAGIGVLLLTAGHESTAGSLGLSTFTLLSHPDHLERLRSDPGLIDNAVEELLRYLTIFHFGVPRTPLQDVEFEGHLLRAGESITISLPAANRDPSWFADPDRLDFERKTAGHMAFGYGIHQCLGQNLVRMEMRVALPAIFRRFPGLALAVPPEEVPLKTNVSVYGVHELMVTW</sequence>
<dbReference type="InterPro" id="IPR001128">
    <property type="entry name" value="Cyt_P450"/>
</dbReference>
<evidence type="ECO:0000256" key="1">
    <source>
        <dbReference type="ARBA" id="ARBA00010617"/>
    </source>
</evidence>
<dbReference type="GO" id="GO:0017000">
    <property type="term" value="P:antibiotic biosynthetic process"/>
    <property type="evidence" value="ECO:0007669"/>
    <property type="project" value="UniProtKB-ARBA"/>
</dbReference>
<dbReference type="InterPro" id="IPR002397">
    <property type="entry name" value="Cyt_P450_B"/>
</dbReference>
<dbReference type="GO" id="GO:0004497">
    <property type="term" value="F:monooxygenase activity"/>
    <property type="evidence" value="ECO:0007669"/>
    <property type="project" value="UniProtKB-KW"/>
</dbReference>
<dbReference type="InterPro" id="IPR036396">
    <property type="entry name" value="Cyt_P450_sf"/>
</dbReference>
<dbReference type="RefSeq" id="WP_203676848.1">
    <property type="nucleotide sequence ID" value="NZ_BOMW01000006.1"/>
</dbReference>
<dbReference type="Proteomes" id="UP000629619">
    <property type="component" value="Unassembled WGS sequence"/>
</dbReference>
<accession>A0A919KCF7</accession>
<reference evidence="8" key="1">
    <citation type="submission" date="2021-01" db="EMBL/GenBank/DDBJ databases">
        <title>Whole genome shotgun sequence of Actinoplanes siamensis NBRC 109076.</title>
        <authorList>
            <person name="Komaki H."/>
            <person name="Tamura T."/>
        </authorList>
    </citation>
    <scope>NUCLEOTIDE SEQUENCE</scope>
    <source>
        <strain evidence="8">NBRC 109076</strain>
    </source>
</reference>
<keyword evidence="3 7" id="KW-0479">Metal-binding</keyword>
<proteinExistence type="inferred from homology"/>
<evidence type="ECO:0000256" key="6">
    <source>
        <dbReference type="ARBA" id="ARBA00023033"/>
    </source>
</evidence>
<keyword evidence="9" id="KW-1185">Reference proteome</keyword>
<comment type="similarity">
    <text evidence="1 7">Belongs to the cytochrome P450 family.</text>
</comment>
<evidence type="ECO:0000256" key="7">
    <source>
        <dbReference type="RuleBase" id="RU000461"/>
    </source>
</evidence>
<dbReference type="PRINTS" id="PR00385">
    <property type="entry name" value="P450"/>
</dbReference>
<dbReference type="Pfam" id="PF00067">
    <property type="entry name" value="p450"/>
    <property type="match status" value="1"/>
</dbReference>
<dbReference type="PANTHER" id="PTHR46696">
    <property type="entry name" value="P450, PUTATIVE (EUROFUNG)-RELATED"/>
    <property type="match status" value="1"/>
</dbReference>
<dbReference type="PROSITE" id="PS00086">
    <property type="entry name" value="CYTOCHROME_P450"/>
    <property type="match status" value="1"/>
</dbReference>
<keyword evidence="4 7" id="KW-0560">Oxidoreductase</keyword>
<dbReference type="GO" id="GO:0016705">
    <property type="term" value="F:oxidoreductase activity, acting on paired donors, with incorporation or reduction of molecular oxygen"/>
    <property type="evidence" value="ECO:0007669"/>
    <property type="project" value="InterPro"/>
</dbReference>
<dbReference type="CDD" id="cd11030">
    <property type="entry name" value="CYP105-like"/>
    <property type="match status" value="1"/>
</dbReference>
<keyword evidence="5 7" id="KW-0408">Iron</keyword>
<gene>
    <name evidence="8" type="ORF">Asi03nite_06680</name>
</gene>
<evidence type="ECO:0000256" key="4">
    <source>
        <dbReference type="ARBA" id="ARBA00023002"/>
    </source>
</evidence>
<dbReference type="Gene3D" id="1.10.630.10">
    <property type="entry name" value="Cytochrome P450"/>
    <property type="match status" value="1"/>
</dbReference>
<evidence type="ECO:0000313" key="8">
    <source>
        <dbReference type="EMBL" id="GIF03130.1"/>
    </source>
</evidence>